<dbReference type="GO" id="GO:0006355">
    <property type="term" value="P:regulation of DNA-templated transcription"/>
    <property type="evidence" value="ECO:0007669"/>
    <property type="project" value="InterPro"/>
</dbReference>
<keyword evidence="5" id="KW-0804">Transcription</keyword>
<evidence type="ECO:0000313" key="11">
    <source>
        <dbReference type="Proteomes" id="UP000253850"/>
    </source>
</evidence>
<name>A0AB33GLR5_9BACT</name>
<dbReference type="PROSITE" id="PS50110">
    <property type="entry name" value="RESPONSE_REGULATORY"/>
    <property type="match status" value="1"/>
</dbReference>
<evidence type="ECO:0000256" key="2">
    <source>
        <dbReference type="ARBA" id="ARBA00023012"/>
    </source>
</evidence>
<dbReference type="SUPFAM" id="SSF46894">
    <property type="entry name" value="C-terminal effector domain of the bipartite response regulators"/>
    <property type="match status" value="1"/>
</dbReference>
<reference evidence="10 11" key="1">
    <citation type="submission" date="2018-07" db="EMBL/GenBank/DDBJ databases">
        <title>Complete genome of the Arcobacter bivalviorum type strain LMG 26154.</title>
        <authorList>
            <person name="Miller W.G."/>
            <person name="Yee E."/>
            <person name="Bono J.L."/>
        </authorList>
    </citation>
    <scope>NUCLEOTIDE SEQUENCE [LARGE SCALE GENOMIC DNA]</scope>
    <source>
        <strain evidence="10 11">LMG 26154</strain>
    </source>
</reference>
<evidence type="ECO:0000256" key="6">
    <source>
        <dbReference type="PROSITE-ProRule" id="PRU00169"/>
    </source>
</evidence>
<dbReference type="Pfam" id="PF00486">
    <property type="entry name" value="Trans_reg_C"/>
    <property type="match status" value="1"/>
</dbReference>
<feature type="modified residue" description="4-aspartylphosphate" evidence="6">
    <location>
        <position position="59"/>
    </location>
</feature>
<dbReference type="SUPFAM" id="SSF52172">
    <property type="entry name" value="CheY-like"/>
    <property type="match status" value="1"/>
</dbReference>
<dbReference type="AlphaFoldDB" id="A0AB33GLR5"/>
<evidence type="ECO:0000256" key="4">
    <source>
        <dbReference type="ARBA" id="ARBA00023125"/>
    </source>
</evidence>
<proteinExistence type="predicted"/>
<keyword evidence="2" id="KW-0902">Two-component regulatory system</keyword>
<keyword evidence="3" id="KW-0805">Transcription regulation</keyword>
<dbReference type="Gene3D" id="1.10.10.10">
    <property type="entry name" value="Winged helix-like DNA-binding domain superfamily/Winged helix DNA-binding domain"/>
    <property type="match status" value="1"/>
</dbReference>
<evidence type="ECO:0000259" key="9">
    <source>
        <dbReference type="PROSITE" id="PS51755"/>
    </source>
</evidence>
<dbReference type="EMBL" id="CP031217">
    <property type="protein sequence ID" value="AXH12284.1"/>
    <property type="molecule type" value="Genomic_DNA"/>
</dbReference>
<feature type="DNA-binding region" description="OmpR/PhoB-type" evidence="7">
    <location>
        <begin position="130"/>
        <end position="224"/>
    </location>
</feature>
<dbReference type="SMART" id="SM00448">
    <property type="entry name" value="REC"/>
    <property type="match status" value="1"/>
</dbReference>
<dbReference type="KEGG" id="hbv:ABIV_1284"/>
<dbReference type="Gene3D" id="3.40.50.2300">
    <property type="match status" value="1"/>
</dbReference>
<dbReference type="Pfam" id="PF00072">
    <property type="entry name" value="Response_reg"/>
    <property type="match status" value="1"/>
</dbReference>
<dbReference type="CDD" id="cd17536">
    <property type="entry name" value="REC_YesN-like"/>
    <property type="match status" value="1"/>
</dbReference>
<evidence type="ECO:0000256" key="7">
    <source>
        <dbReference type="PROSITE-ProRule" id="PRU01091"/>
    </source>
</evidence>
<organism evidence="10 11">
    <name type="scientific">Halarcobacter bivalviorum</name>
    <dbReference type="NCBI Taxonomy" id="663364"/>
    <lineage>
        <taxon>Bacteria</taxon>
        <taxon>Pseudomonadati</taxon>
        <taxon>Campylobacterota</taxon>
        <taxon>Epsilonproteobacteria</taxon>
        <taxon>Campylobacterales</taxon>
        <taxon>Arcobacteraceae</taxon>
        <taxon>Halarcobacter</taxon>
    </lineage>
</organism>
<feature type="domain" description="OmpR/PhoB-type" evidence="9">
    <location>
        <begin position="130"/>
        <end position="224"/>
    </location>
</feature>
<dbReference type="InterPro" id="IPR039420">
    <property type="entry name" value="WalR-like"/>
</dbReference>
<evidence type="ECO:0000256" key="5">
    <source>
        <dbReference type="ARBA" id="ARBA00023163"/>
    </source>
</evidence>
<dbReference type="GO" id="GO:0032993">
    <property type="term" value="C:protein-DNA complex"/>
    <property type="evidence" value="ECO:0007669"/>
    <property type="project" value="TreeGrafter"/>
</dbReference>
<evidence type="ECO:0000256" key="1">
    <source>
        <dbReference type="ARBA" id="ARBA00022553"/>
    </source>
</evidence>
<dbReference type="GO" id="GO:0005829">
    <property type="term" value="C:cytosol"/>
    <property type="evidence" value="ECO:0007669"/>
    <property type="project" value="TreeGrafter"/>
</dbReference>
<evidence type="ECO:0000256" key="3">
    <source>
        <dbReference type="ARBA" id="ARBA00023015"/>
    </source>
</evidence>
<dbReference type="SMART" id="SM00862">
    <property type="entry name" value="Trans_reg_C"/>
    <property type="match status" value="1"/>
</dbReference>
<dbReference type="InterPro" id="IPR036388">
    <property type="entry name" value="WH-like_DNA-bd_sf"/>
</dbReference>
<dbReference type="RefSeq" id="WP_228254347.1">
    <property type="nucleotide sequence ID" value="NZ_CP031217.1"/>
</dbReference>
<evidence type="ECO:0000259" key="8">
    <source>
        <dbReference type="PROSITE" id="PS50110"/>
    </source>
</evidence>
<keyword evidence="1 6" id="KW-0597">Phosphoprotein</keyword>
<protein>
    <submittedName>
        <fullName evidence="10">Two-component system response regulator</fullName>
    </submittedName>
</protein>
<gene>
    <name evidence="10" type="ORF">ABIV_1284</name>
</gene>
<dbReference type="PROSITE" id="PS51755">
    <property type="entry name" value="OMPR_PHOB"/>
    <property type="match status" value="1"/>
</dbReference>
<dbReference type="PANTHER" id="PTHR48111">
    <property type="entry name" value="REGULATOR OF RPOS"/>
    <property type="match status" value="1"/>
</dbReference>
<dbReference type="GO" id="GO:0000976">
    <property type="term" value="F:transcription cis-regulatory region binding"/>
    <property type="evidence" value="ECO:0007669"/>
    <property type="project" value="TreeGrafter"/>
</dbReference>
<dbReference type="GO" id="GO:0000156">
    <property type="term" value="F:phosphorelay response regulator activity"/>
    <property type="evidence" value="ECO:0007669"/>
    <property type="project" value="TreeGrafter"/>
</dbReference>
<dbReference type="InterPro" id="IPR001789">
    <property type="entry name" value="Sig_transdc_resp-reg_receiver"/>
</dbReference>
<keyword evidence="4 7" id="KW-0238">DNA-binding</keyword>
<dbReference type="PANTHER" id="PTHR48111:SF1">
    <property type="entry name" value="TWO-COMPONENT RESPONSE REGULATOR ORR33"/>
    <property type="match status" value="1"/>
</dbReference>
<dbReference type="InterPro" id="IPR001867">
    <property type="entry name" value="OmpR/PhoB-type_DNA-bd"/>
</dbReference>
<evidence type="ECO:0000313" key="10">
    <source>
        <dbReference type="EMBL" id="AXH12284.1"/>
    </source>
</evidence>
<dbReference type="InterPro" id="IPR016032">
    <property type="entry name" value="Sig_transdc_resp-reg_C-effctor"/>
</dbReference>
<dbReference type="Proteomes" id="UP000253850">
    <property type="component" value="Chromosome"/>
</dbReference>
<accession>A0AB33GLR5</accession>
<dbReference type="InterPro" id="IPR011006">
    <property type="entry name" value="CheY-like_superfamily"/>
</dbReference>
<feature type="domain" description="Response regulatory" evidence="8">
    <location>
        <begin position="10"/>
        <end position="124"/>
    </location>
</feature>
<sequence length="227" mass="26362">MQKNLLNDLKILCVEDEENISKLLKNAIGENFYSFAIAKDGIEGLEKFEKVSPDIIITDIMMPKLDGLEMTKKIKELNDSIPIIILSAFSEKEKLLKAIDLGISKYFIKPFDPEELLEYITVLAQKIDKQRVICLNKYFSFDVNSKNLFEKESLIKLSKREKEFINLLVKSKKDFVSIDTMKTILWEDEVVSDERIRTFIKRLRQKTNKELIVNISGQGYLISKDEL</sequence>